<name>A0A1H1XMX0_9MICO</name>
<dbReference type="OrthoDB" id="3078406at2"/>
<sequence>MDRRTFRTLVGAGTALGATDLAAGRPAAAARARAAGLNAQETATVPLHVLDIPDVGRKIGIEIRLGGGEPRLYTFDTGSSGFYAANNRDWWPSSKRIGGPQISQTYGSKETFQSKRVRTSVGIPTTTGEIEIESDVGQILDGYGGSLGPRSRSHWRKDVAAGRPPLFGHFFGDFGSGLREVNGLFAILPQLPGNLSSGFAVRLGCDGSPSSSPTLEIGLTDAIRAEVTSWIPMAGGPKSPPFPGSGLPTYAQELLAGHYSLNGGDTVYPFDTDAILDTGCPTTFIHEHGDLLVPDALLDAHRAQLLDDVLFWVTAEGTEFGNGFHLEFPAGDLPGNNQVLVAPTNERAYVNLGLIPYFRYGVVFDVERGLVGFAPCS</sequence>
<protein>
    <recommendedName>
        <fullName evidence="5">Aspartyl protease</fullName>
    </recommendedName>
</protein>
<dbReference type="EMBL" id="SODL02000001">
    <property type="protein sequence ID" value="MCP2366448.1"/>
    <property type="molecule type" value="Genomic_DNA"/>
</dbReference>
<reference evidence="3" key="1">
    <citation type="submission" date="2016-10" db="EMBL/GenBank/DDBJ databases">
        <authorList>
            <person name="Varghese N."/>
            <person name="Submissions S."/>
        </authorList>
    </citation>
    <scope>NUCLEOTIDE SEQUENCE [LARGE SCALE GENOMIC DNA]</scope>
    <source>
        <strain evidence="3">CPCC 202695</strain>
    </source>
</reference>
<reference evidence="2" key="2">
    <citation type="submission" date="2016-10" db="EMBL/GenBank/DDBJ databases">
        <authorList>
            <person name="de Groot N.N."/>
        </authorList>
    </citation>
    <scope>NUCLEOTIDE SEQUENCE [LARGE SCALE GENOMIC DNA]</scope>
    <source>
        <strain evidence="2">CPCC 202695</strain>
    </source>
</reference>
<organism evidence="2 3">
    <name type="scientific">Agromyces flavus</name>
    <dbReference type="NCBI Taxonomy" id="589382"/>
    <lineage>
        <taxon>Bacteria</taxon>
        <taxon>Bacillati</taxon>
        <taxon>Actinomycetota</taxon>
        <taxon>Actinomycetes</taxon>
        <taxon>Micrococcales</taxon>
        <taxon>Microbacteriaceae</taxon>
        <taxon>Agromyces</taxon>
    </lineage>
</organism>
<dbReference type="RefSeq" id="WP_092672955.1">
    <property type="nucleotide sequence ID" value="NZ_BMDN01000001.1"/>
</dbReference>
<evidence type="ECO:0000313" key="1">
    <source>
        <dbReference type="EMBL" id="MCP2366448.1"/>
    </source>
</evidence>
<dbReference type="AlphaFoldDB" id="A0A1H1XMX0"/>
<dbReference type="Proteomes" id="UP000199482">
    <property type="component" value="Chromosome I"/>
</dbReference>
<proteinExistence type="predicted"/>
<dbReference type="Proteomes" id="UP000893823">
    <property type="component" value="Unassembled WGS sequence"/>
</dbReference>
<evidence type="ECO:0008006" key="5">
    <source>
        <dbReference type="Google" id="ProtNLM"/>
    </source>
</evidence>
<reference evidence="1" key="3">
    <citation type="submission" date="2022-06" db="EMBL/GenBank/DDBJ databases">
        <title>Genomic Encyclopedia of Type Strains, Phase III (KMG-III): the genomes of soil and plant-associated and newly described type strains.</title>
        <authorList>
            <person name="Whitman W."/>
        </authorList>
    </citation>
    <scope>NUCLEOTIDE SEQUENCE</scope>
    <source>
        <strain evidence="1">CPCC 202695</strain>
    </source>
</reference>
<evidence type="ECO:0000313" key="3">
    <source>
        <dbReference type="Proteomes" id="UP000199482"/>
    </source>
</evidence>
<keyword evidence="4" id="KW-1185">Reference proteome</keyword>
<dbReference type="EMBL" id="LT629755">
    <property type="protein sequence ID" value="SDT10056.1"/>
    <property type="molecule type" value="Genomic_DNA"/>
</dbReference>
<evidence type="ECO:0000313" key="2">
    <source>
        <dbReference type="EMBL" id="SDT10056.1"/>
    </source>
</evidence>
<gene>
    <name evidence="1" type="ORF">BCL57_000590</name>
    <name evidence="2" type="ORF">SAMN04489721_2516</name>
</gene>
<evidence type="ECO:0000313" key="4">
    <source>
        <dbReference type="Proteomes" id="UP000893823"/>
    </source>
</evidence>
<accession>A0A1H1XMX0</accession>